<dbReference type="Pfam" id="PF00975">
    <property type="entry name" value="Thioesterase"/>
    <property type="match status" value="1"/>
</dbReference>
<dbReference type="RefSeq" id="WP_214393341.1">
    <property type="nucleotide sequence ID" value="NZ_JAFLWW010000012.1"/>
</dbReference>
<dbReference type="PANTHER" id="PTHR43775">
    <property type="entry name" value="FATTY ACID SYNTHASE"/>
    <property type="match status" value="1"/>
</dbReference>
<evidence type="ECO:0000256" key="3">
    <source>
        <dbReference type="ARBA" id="ARBA00022679"/>
    </source>
</evidence>
<protein>
    <submittedName>
        <fullName evidence="6">SDR family NAD(P)-dependent oxidoreductase</fullName>
    </submittedName>
</protein>
<dbReference type="PROSITE" id="PS00606">
    <property type="entry name" value="KS3_1"/>
    <property type="match status" value="1"/>
</dbReference>
<dbReference type="SMART" id="SM00822">
    <property type="entry name" value="PKS_KR"/>
    <property type="match status" value="1"/>
</dbReference>
<dbReference type="SMART" id="SM00824">
    <property type="entry name" value="PKS_TE"/>
    <property type="match status" value="1"/>
</dbReference>
<dbReference type="Gene3D" id="3.40.366.10">
    <property type="entry name" value="Malonyl-Coenzyme A Acyl Carrier Protein, domain 2"/>
    <property type="match status" value="1"/>
</dbReference>
<keyword evidence="7" id="KW-1185">Reference proteome</keyword>
<dbReference type="EMBL" id="JAFLWW010000012">
    <property type="protein sequence ID" value="MBT1159494.1"/>
    <property type="molecule type" value="Genomic_DNA"/>
</dbReference>
<dbReference type="Pfam" id="PF13193">
    <property type="entry name" value="AMP-binding_C"/>
    <property type="match status" value="1"/>
</dbReference>
<evidence type="ECO:0000313" key="7">
    <source>
        <dbReference type="Proteomes" id="UP001138921"/>
    </source>
</evidence>
<dbReference type="InterPro" id="IPR009081">
    <property type="entry name" value="PP-bd_ACP"/>
</dbReference>
<dbReference type="InterPro" id="IPR014031">
    <property type="entry name" value="Ketoacyl_synth_C"/>
</dbReference>
<dbReference type="SUPFAM" id="SSF53474">
    <property type="entry name" value="alpha/beta-Hydrolases"/>
    <property type="match status" value="1"/>
</dbReference>
<dbReference type="InterPro" id="IPR036736">
    <property type="entry name" value="ACP-like_sf"/>
</dbReference>
<dbReference type="SUPFAM" id="SSF53901">
    <property type="entry name" value="Thiolase-like"/>
    <property type="match status" value="1"/>
</dbReference>
<dbReference type="InterPro" id="IPR016035">
    <property type="entry name" value="Acyl_Trfase/lysoPLipase"/>
</dbReference>
<dbReference type="InterPro" id="IPR029058">
    <property type="entry name" value="AB_hydrolase_fold"/>
</dbReference>
<proteinExistence type="predicted"/>
<dbReference type="Pfam" id="PF00698">
    <property type="entry name" value="Acyl_transf_1"/>
    <property type="match status" value="1"/>
</dbReference>
<dbReference type="CDD" id="cd00833">
    <property type="entry name" value="PKS"/>
    <property type="match status" value="1"/>
</dbReference>
<dbReference type="PROSITE" id="PS00455">
    <property type="entry name" value="AMP_BINDING"/>
    <property type="match status" value="1"/>
</dbReference>
<keyword evidence="2" id="KW-0597">Phosphoprotein</keyword>
<dbReference type="InterPro" id="IPR020806">
    <property type="entry name" value="PKS_PP-bd"/>
</dbReference>
<dbReference type="InterPro" id="IPR020841">
    <property type="entry name" value="PKS_Beta-ketoAc_synthase_dom"/>
</dbReference>
<dbReference type="SUPFAM" id="SSF51735">
    <property type="entry name" value="NAD(P)-binding Rossmann-fold domains"/>
    <property type="match status" value="2"/>
</dbReference>
<dbReference type="Pfam" id="PF22621">
    <property type="entry name" value="CurL-like_PKS_C"/>
    <property type="match status" value="1"/>
</dbReference>
<dbReference type="SMART" id="SM00827">
    <property type="entry name" value="PKS_AT"/>
    <property type="match status" value="1"/>
</dbReference>
<dbReference type="Gene3D" id="3.40.50.12780">
    <property type="entry name" value="N-terminal domain of ligase-like"/>
    <property type="match status" value="1"/>
</dbReference>
<dbReference type="InterPro" id="IPR020802">
    <property type="entry name" value="TesA-like"/>
</dbReference>
<dbReference type="CDD" id="cd05930">
    <property type="entry name" value="A_NRPS"/>
    <property type="match status" value="1"/>
</dbReference>
<dbReference type="Gene3D" id="3.30.70.3290">
    <property type="match status" value="1"/>
</dbReference>
<dbReference type="InterPro" id="IPR020845">
    <property type="entry name" value="AMP-binding_CS"/>
</dbReference>
<dbReference type="GO" id="GO:0004312">
    <property type="term" value="F:fatty acid synthase activity"/>
    <property type="evidence" value="ECO:0007669"/>
    <property type="project" value="TreeGrafter"/>
</dbReference>
<dbReference type="PROSITE" id="PS52004">
    <property type="entry name" value="KS3_2"/>
    <property type="match status" value="1"/>
</dbReference>
<dbReference type="InterPro" id="IPR014030">
    <property type="entry name" value="Ketoacyl_synth_N"/>
</dbReference>
<dbReference type="SMART" id="SM00823">
    <property type="entry name" value="PKS_PP"/>
    <property type="match status" value="1"/>
</dbReference>
<organism evidence="6 7">
    <name type="scientific">Aminobacter anthyllidis</name>
    <dbReference type="NCBI Taxonomy" id="1035067"/>
    <lineage>
        <taxon>Bacteria</taxon>
        <taxon>Pseudomonadati</taxon>
        <taxon>Pseudomonadota</taxon>
        <taxon>Alphaproteobacteria</taxon>
        <taxon>Hyphomicrobiales</taxon>
        <taxon>Phyllobacteriaceae</taxon>
        <taxon>Aminobacter</taxon>
    </lineage>
</organism>
<evidence type="ECO:0000256" key="1">
    <source>
        <dbReference type="ARBA" id="ARBA00022450"/>
    </source>
</evidence>
<dbReference type="SMART" id="SM00825">
    <property type="entry name" value="PKS_KS"/>
    <property type="match status" value="1"/>
</dbReference>
<dbReference type="InterPro" id="IPR006162">
    <property type="entry name" value="Ppantetheine_attach_site"/>
</dbReference>
<dbReference type="SUPFAM" id="SSF47336">
    <property type="entry name" value="ACP-like"/>
    <property type="match status" value="2"/>
</dbReference>
<dbReference type="InterPro" id="IPR057326">
    <property type="entry name" value="KR_dom"/>
</dbReference>
<evidence type="ECO:0000256" key="2">
    <source>
        <dbReference type="ARBA" id="ARBA00022553"/>
    </source>
</evidence>
<evidence type="ECO:0000259" key="5">
    <source>
        <dbReference type="PROSITE" id="PS52004"/>
    </source>
</evidence>
<dbReference type="Pfam" id="PF08659">
    <property type="entry name" value="KR"/>
    <property type="match status" value="1"/>
</dbReference>
<dbReference type="InterPro" id="IPR045851">
    <property type="entry name" value="AMP-bd_C_sf"/>
</dbReference>
<dbReference type="InterPro" id="IPR025110">
    <property type="entry name" value="AMP-bd_C"/>
</dbReference>
<keyword evidence="1" id="KW-0596">Phosphopantetheine</keyword>
<dbReference type="Pfam" id="PF00550">
    <property type="entry name" value="PP-binding"/>
    <property type="match status" value="2"/>
</dbReference>
<name>A0A9X1AGS6_9HYPH</name>
<dbReference type="Pfam" id="PF02801">
    <property type="entry name" value="Ketoacyl-synt_C"/>
    <property type="match status" value="1"/>
</dbReference>
<dbReference type="Proteomes" id="UP001138921">
    <property type="component" value="Unassembled WGS sequence"/>
</dbReference>
<dbReference type="PROSITE" id="PS00012">
    <property type="entry name" value="PHOSPHOPANTETHEINE"/>
    <property type="match status" value="1"/>
</dbReference>
<dbReference type="InterPro" id="IPR000873">
    <property type="entry name" value="AMP-dep_synth/lig_dom"/>
</dbReference>
<dbReference type="GO" id="GO:0031177">
    <property type="term" value="F:phosphopantetheine binding"/>
    <property type="evidence" value="ECO:0007669"/>
    <property type="project" value="InterPro"/>
</dbReference>
<evidence type="ECO:0000259" key="4">
    <source>
        <dbReference type="PROSITE" id="PS50075"/>
    </source>
</evidence>
<reference evidence="6" key="2">
    <citation type="submission" date="2021-03" db="EMBL/GenBank/DDBJ databases">
        <authorList>
            <person name="Artuso I."/>
            <person name="Turrini P."/>
            <person name="Pirolo M."/>
            <person name="Lugli G.A."/>
            <person name="Ventura M."/>
            <person name="Visca P."/>
        </authorList>
    </citation>
    <scope>NUCLEOTIDE SEQUENCE</scope>
    <source>
        <strain evidence="6">LMG 26462</strain>
    </source>
</reference>
<dbReference type="Gene3D" id="3.40.50.720">
    <property type="entry name" value="NAD(P)-binding Rossmann-like Domain"/>
    <property type="match status" value="1"/>
</dbReference>
<comment type="caution">
    <text evidence="6">The sequence shown here is derived from an EMBL/GenBank/DDBJ whole genome shotgun (WGS) entry which is preliminary data.</text>
</comment>
<dbReference type="PROSITE" id="PS50075">
    <property type="entry name" value="CARRIER"/>
    <property type="match status" value="2"/>
</dbReference>
<feature type="domain" description="Ketosynthase family 3 (KS3)" evidence="5">
    <location>
        <begin position="889"/>
        <end position="1318"/>
    </location>
</feature>
<dbReference type="InterPro" id="IPR001227">
    <property type="entry name" value="Ac_transferase_dom_sf"/>
</dbReference>
<dbReference type="InterPro" id="IPR050091">
    <property type="entry name" value="PKS_NRPS_Biosynth_Enz"/>
</dbReference>
<evidence type="ECO:0000313" key="6">
    <source>
        <dbReference type="EMBL" id="MBT1159494.1"/>
    </source>
</evidence>
<dbReference type="GO" id="GO:0004315">
    <property type="term" value="F:3-oxoacyl-[acyl-carrier-protein] synthase activity"/>
    <property type="evidence" value="ECO:0007669"/>
    <property type="project" value="InterPro"/>
</dbReference>
<dbReference type="InterPro" id="IPR042099">
    <property type="entry name" value="ANL_N_sf"/>
</dbReference>
<gene>
    <name evidence="6" type="ORF">J1C56_28420</name>
</gene>
<dbReference type="GO" id="GO:0006633">
    <property type="term" value="P:fatty acid biosynthetic process"/>
    <property type="evidence" value="ECO:0007669"/>
    <property type="project" value="InterPro"/>
</dbReference>
<dbReference type="InterPro" id="IPR018201">
    <property type="entry name" value="Ketoacyl_synth_AS"/>
</dbReference>
<dbReference type="Gene3D" id="3.40.50.1820">
    <property type="entry name" value="alpha/beta hydrolase"/>
    <property type="match status" value="1"/>
</dbReference>
<feature type="domain" description="Carrier" evidence="4">
    <location>
        <begin position="780"/>
        <end position="855"/>
    </location>
</feature>
<dbReference type="InterPro" id="IPR036291">
    <property type="entry name" value="NAD(P)-bd_dom_sf"/>
</dbReference>
<dbReference type="Gene3D" id="3.40.47.10">
    <property type="match status" value="1"/>
</dbReference>
<dbReference type="InterPro" id="IPR014043">
    <property type="entry name" value="Acyl_transferase_dom"/>
</dbReference>
<sequence length="2417" mass="263814">MEQVREKVTALLSIVKRSFDPSYRIICFPHGGGSVQSFRTWSDYLPDDVELICLDLPGRGKRSAEAAICSLDVLVPMVTEALRGYNDRPFVFFGHSVGALFAYEIARSLEKAGRPSPFHVVVSAHKSAVVPADEPPMYRYVDDKLTDVVRILGLVPKEALANEELLHNFILPPLRADFELAETYDRDLPTPLDAAITAIGGVQDETVNANDLDEWRRLTTSRFARIMFDGDHFYTHSMTAEVVSTLLREVGEVKAQLPASIRIGEALPYPELPLHDQFRKQAALNPEAPAVVSENRVLTYRELDDLSEILSRNLLGHGQSRGSRVGILMDTSPEYAVALFGILKTGAAYVVLEKAQPMVALRRILEKACVEIVVTNNRFAAKVPPDWSGIALSLDEGWEAQLGKASPANPQAVDLDAPAQIVFSSGTTGEPKGVVCPHRSAVSSHQWRYCALPYAPDEREAVNLFLVWEIMRPILAGIPAYLIPDDVIYDPHQLVDYLERNRISRTLLTPSLLDVLLSSGSLDVPSRLPDLRLIYLSGEVTTAALLARVMDALPHVRIINYYGAAEAHDVAHIDLSEIDPATTQKVVPVGSPQHNVSAYILGEQRDPVPLGFLGEVFVGGDSLGHGYLNSPEMTRERFFPDPFNVDGKMFRTGDLGRMLPGGQLEIIGRCAFMVKIRGYSVVPASIEAALLRYSDVCSAAVVPELDPTTGQTDRLIAYVVLRNQCKGWQASLQAHLKSEVPHYAVPSEFIALRELPIAANGKLDRSRLRNIAQEACTPVTGADEVDAVLRAIWRDLLKAEPADPTDNFFDCGGHSLLAARLCTQLRGSLKVELRVVEVFLNPTFKELAALIRKRGGVQGRPPNRKLSNIPKALAGRAHLKAFDGRRGPGMDIAVIGMAARFPGADTVDALWENLCQGVCSIAPLSADELKARGVPEAVLKRSDYVRVGAHLNGVDLFDPGFWDLSSHEATLMDPQHRLFLECCWKALESAAYAPTEHEGRTGVFAGSYLPLYLLHHLKGGDLIDPNNAPLALLTELGNDKDYLASRVSYMLNLNGPSIAVQTACSTGLVAIGVATQSLAAGYCDMALAGAASINFPQAGYQYVEGFINSSDGVCRVFDADAKGTVIGDGVGVVVLKRLEEALAAGDPIQAVIKGCAINNDGRNKTSYSAPSAGGQTAVVRQALESAALGAEDVEYIETHGTGTKVGDPIEIRALAEVFAGREETGHACALGSIKPNIGHANAAAGVASFIKAVLALQHGVIPPTININRLNGDLGLENTPFFVNEQLRHWPRPQGRPRTAGVTGLGIGGTNCHVVLQEWTGENARDWPGSVERGSYALCLSAKTPSALSRACRNFATFLRRYQDVDLGDVAHTLRVARCHFDHRTVVVARNLDMAIKRLEEEADRAGDQALSSPSIAFMLPGGGVQHAGMFKDLFDHVSDFREAFLTCAAASRPVLDRDLESLVFGENEGYATASFEEINVMIFSVQYALTQLLEACGVRPDYLVGHSMSEYVVATLAGILKLNDAIALMVARGRAMANLGVDGAMLAVRCGPEEAKRILEEDVWRDWAEAGEITVGVVNSKSSVVFTGKRELIEKLHKELEKAEVPNQILNTAGVPSHSPLMKPAADMIDAHVRTLKKRVPDLPIALNSGGYLHRAKVPLTETYWSRQASGTIRFDRSLAAVVAAGATVLVDVGPSCNLTRFAHETINSEAPKIRIPVVVSAAQGKDDQEFTDRHVLLECLGNLWSLGVSVDWKRASDQLEPFGSRRRISLPTYSFDRHRCWPEGQPAGLTVLPKTEERERRRGEVFTYAQSWTEKMLSRTVPGDGGTKALRWLVLADRPFGEAERAGDMLANSITRLLEDAGHEVVRVCRRAKPSNPPMKVKGSFIMIDPTREGLKALFDTEIASERPVDRILCLWHLSGCADASGDPGTVQTDLLRSYDAILDLARVLSPLTFRSPLDVWIVGDRMVQVGDEAVDPEKACVFGPAIVLPQENPMVDCRVVDLNVDDPIIADRLAAEIRRDEPDPEAVVALRGNRRWVPHFPEMVLAEKTPGGGEVLRPEGVYLITGALGKIGLSLTEHLVTVGATVIAITRRAVPATLDCKSADIDDCGWMRRLTALDNAKGRVILHQADVSDFNNLSGVLDATVRRFGRIDGIFHAAGLADLKFLSEMEDTTSANEFASKIVGTRNLYSAIQRMQSTHAQSPEFVFLFSSVASILGGPAMAAYAAANRFMDAFARQVQAKLGVRWINSNWDDWDYAYDEGQVTSAYATSKARDLALCPDEGIDIIERILATVDNSQVIIATRPLPPRLRQWSEQGRTIANYGPGISSPKEVGKVEEDAQSDDLKEAFLSEVKSLLKVTEIRFEDNFFDLGGDSLLATALQLRLNNSDRWRPPRLNEIFKAANFSDLYERICQT</sequence>
<dbReference type="Gene3D" id="3.30.300.30">
    <property type="match status" value="1"/>
</dbReference>
<dbReference type="Gene3D" id="1.10.1200.10">
    <property type="entry name" value="ACP-like"/>
    <property type="match status" value="2"/>
</dbReference>
<dbReference type="SUPFAM" id="SSF56801">
    <property type="entry name" value="Acetyl-CoA synthetase-like"/>
    <property type="match status" value="1"/>
</dbReference>
<keyword evidence="3" id="KW-0808">Transferase</keyword>
<accession>A0A9X1AGS6</accession>
<reference evidence="6" key="1">
    <citation type="journal article" date="2021" name="Microorganisms">
        <title>Phylogenomic Reconstruction and Metabolic Potential of the Genus Aminobacter.</title>
        <authorList>
            <person name="Artuso I."/>
            <person name="Turrini P."/>
            <person name="Pirolo M."/>
            <person name="Lugli G.A."/>
            <person name="Ventura M."/>
            <person name="Visca P."/>
        </authorList>
    </citation>
    <scope>NUCLEOTIDE SEQUENCE</scope>
    <source>
        <strain evidence="6">LMG 26462</strain>
    </source>
</reference>
<dbReference type="InterPro" id="IPR013968">
    <property type="entry name" value="PKS_KR"/>
</dbReference>
<feature type="domain" description="Carrier" evidence="4">
    <location>
        <begin position="2342"/>
        <end position="2417"/>
    </location>
</feature>
<dbReference type="Pfam" id="PF00109">
    <property type="entry name" value="ketoacyl-synt"/>
    <property type="match status" value="1"/>
</dbReference>
<dbReference type="PANTHER" id="PTHR43775:SF51">
    <property type="entry name" value="INACTIVE PHENOLPHTHIOCEROL SYNTHESIS POLYKETIDE SYNTHASE TYPE I PKS1-RELATED"/>
    <property type="match status" value="1"/>
</dbReference>
<dbReference type="Pfam" id="PF00501">
    <property type="entry name" value="AMP-binding"/>
    <property type="match status" value="1"/>
</dbReference>
<dbReference type="InterPro" id="IPR016039">
    <property type="entry name" value="Thiolase-like"/>
</dbReference>
<dbReference type="InterPro" id="IPR001031">
    <property type="entry name" value="Thioesterase"/>
</dbReference>
<dbReference type="SUPFAM" id="SSF52151">
    <property type="entry name" value="FabD/lysophospholipase-like"/>
    <property type="match status" value="1"/>
</dbReference>